<dbReference type="Gene3D" id="1.25.40.190">
    <property type="entry name" value="Actin-related protein 2/3 complex subunit 5"/>
    <property type="match status" value="1"/>
</dbReference>
<evidence type="ECO:0000256" key="6">
    <source>
        <dbReference type="RuleBase" id="RU004301"/>
    </source>
</evidence>
<dbReference type="GO" id="GO:0034314">
    <property type="term" value="P:Arp2/3 complex-mediated actin nucleation"/>
    <property type="evidence" value="ECO:0007669"/>
    <property type="project" value="InterPro"/>
</dbReference>
<comment type="function">
    <text evidence="6">Functions as component of the Arp2/3 complex which is involved in regulation of actin polymerization and together with an activating nucleation-promoting factor (NPF) mediates the formation of branched actin networks. Arp2/3 complex plays a critical role in the control of cell morphogenesis via the modulation of cell polarity development.</text>
</comment>
<sequence>MAKNMENTSYRKIDVDAYDPENYDENEDAGDTPGLGPDERTVTSHLQTNRLEDALRAALLNPPLKCKNQAVKDRATMLVAKVLGSFKSSEIEPVVKKLSPDEGDILMKYVYKAMEITPENALCQTLLTWHSLVGAYSLINVFICSIYSGCAGFNILNIFITV</sequence>
<dbReference type="FunFam" id="1.25.40.190:FF:000003">
    <property type="entry name" value="Actin-related protein 2/3 complex subunit 5"/>
    <property type="match status" value="1"/>
</dbReference>
<feature type="compositionally biased region" description="Acidic residues" evidence="7">
    <location>
        <begin position="16"/>
        <end position="30"/>
    </location>
</feature>
<evidence type="ECO:0000256" key="1">
    <source>
        <dbReference type="ARBA" id="ARBA00004245"/>
    </source>
</evidence>
<keyword evidence="4 6" id="KW-0206">Cytoskeleton</keyword>
<dbReference type="PANTHER" id="PTHR12644">
    <property type="entry name" value="ARP2/3 COMPLEX 16 KD SUBUNIT P16-ARC"/>
    <property type="match status" value="1"/>
</dbReference>
<accession>A0A2G9TBB9</accession>
<dbReference type="AlphaFoldDB" id="A0A2G9TBB9"/>
<evidence type="ECO:0000256" key="3">
    <source>
        <dbReference type="ARBA" id="ARBA00022490"/>
    </source>
</evidence>
<dbReference type="InterPro" id="IPR006789">
    <property type="entry name" value="ARPC5"/>
</dbReference>
<dbReference type="Pfam" id="PF04699">
    <property type="entry name" value="P16-Arc"/>
    <property type="match status" value="1"/>
</dbReference>
<comment type="similarity">
    <text evidence="2 6">Belongs to the ARPC5 family.</text>
</comment>
<proteinExistence type="inferred from homology"/>
<dbReference type="GO" id="GO:0030833">
    <property type="term" value="P:regulation of actin filament polymerization"/>
    <property type="evidence" value="ECO:0007669"/>
    <property type="project" value="InterPro"/>
</dbReference>
<reference evidence="8 9" key="1">
    <citation type="submission" date="2015-09" db="EMBL/GenBank/DDBJ databases">
        <title>Draft genome of the parasitic nematode Teladorsagia circumcincta isolate WARC Sus (inbred).</title>
        <authorList>
            <person name="Mitreva M."/>
        </authorList>
    </citation>
    <scope>NUCLEOTIDE SEQUENCE [LARGE SCALE GENOMIC DNA]</scope>
    <source>
        <strain evidence="8 9">S</strain>
    </source>
</reference>
<dbReference type="InterPro" id="IPR036743">
    <property type="entry name" value="ARPC5_sf"/>
</dbReference>
<evidence type="ECO:0000256" key="5">
    <source>
        <dbReference type="ARBA" id="ARBA00060329"/>
    </source>
</evidence>
<gene>
    <name evidence="8" type="ORF">TELCIR_23355</name>
</gene>
<keyword evidence="9" id="KW-1185">Reference proteome</keyword>
<organism evidence="8 9">
    <name type="scientific">Teladorsagia circumcincta</name>
    <name type="common">Brown stomach worm</name>
    <name type="synonym">Ostertagia circumcincta</name>
    <dbReference type="NCBI Taxonomy" id="45464"/>
    <lineage>
        <taxon>Eukaryota</taxon>
        <taxon>Metazoa</taxon>
        <taxon>Ecdysozoa</taxon>
        <taxon>Nematoda</taxon>
        <taxon>Chromadorea</taxon>
        <taxon>Rhabditida</taxon>
        <taxon>Rhabditina</taxon>
        <taxon>Rhabditomorpha</taxon>
        <taxon>Strongyloidea</taxon>
        <taxon>Trichostrongylidae</taxon>
        <taxon>Teladorsagia</taxon>
    </lineage>
</organism>
<comment type="function">
    <text evidence="5">Functions as a component of the Arp2/3 complex which is involved in regulation of actin polymerization and together with an activating nucleation-promoting factor (NPF) mediates the formation of branched actin networks.</text>
</comment>
<dbReference type="SUPFAM" id="SSF69103">
    <property type="entry name" value="Arp2/3 complex 16 kDa subunit ARPC5"/>
    <property type="match status" value="1"/>
</dbReference>
<comment type="subcellular location">
    <subcellularLocation>
        <location evidence="1">Cytoplasm</location>
        <location evidence="1">Cytoskeleton</location>
    </subcellularLocation>
</comment>
<keyword evidence="3" id="KW-0963">Cytoplasm</keyword>
<feature type="non-terminal residue" evidence="8">
    <location>
        <position position="162"/>
    </location>
</feature>
<name>A0A2G9TBB9_TELCI</name>
<evidence type="ECO:0000313" key="9">
    <source>
        <dbReference type="Proteomes" id="UP000230423"/>
    </source>
</evidence>
<evidence type="ECO:0000313" key="8">
    <source>
        <dbReference type="EMBL" id="PIO55259.1"/>
    </source>
</evidence>
<evidence type="ECO:0000256" key="7">
    <source>
        <dbReference type="SAM" id="MobiDB-lite"/>
    </source>
</evidence>
<feature type="region of interest" description="Disordered" evidence="7">
    <location>
        <begin position="1"/>
        <end position="40"/>
    </location>
</feature>
<dbReference type="EMBL" id="KZ387510">
    <property type="protein sequence ID" value="PIO55259.1"/>
    <property type="molecule type" value="Genomic_DNA"/>
</dbReference>
<dbReference type="Proteomes" id="UP000230423">
    <property type="component" value="Unassembled WGS sequence"/>
</dbReference>
<evidence type="ECO:0000256" key="2">
    <source>
        <dbReference type="ARBA" id="ARBA00006084"/>
    </source>
</evidence>
<evidence type="ECO:0000256" key="4">
    <source>
        <dbReference type="ARBA" id="ARBA00023212"/>
    </source>
</evidence>
<protein>
    <recommendedName>
        <fullName evidence="6">Actin-related protein 2/3 complex subunit 5</fullName>
    </recommendedName>
</protein>
<dbReference type="GO" id="GO:0005885">
    <property type="term" value="C:Arp2/3 protein complex"/>
    <property type="evidence" value="ECO:0007669"/>
    <property type="project" value="InterPro"/>
</dbReference>
<dbReference type="OrthoDB" id="429520at2759"/>